<dbReference type="NCBIfam" id="TIGR03160">
    <property type="entry name" value="cobT_DBIPRT"/>
    <property type="match status" value="1"/>
</dbReference>
<dbReference type="Gene3D" id="1.10.1610.10">
    <property type="match status" value="1"/>
</dbReference>
<accession>A0A8J7JY92</accession>
<evidence type="ECO:0000256" key="8">
    <source>
        <dbReference type="ARBA" id="ARBA00030686"/>
    </source>
</evidence>
<dbReference type="InterPro" id="IPR036087">
    <property type="entry name" value="Nict_dMeBzImd_PRibTrfase_sf"/>
</dbReference>
<keyword evidence="12" id="KW-1185">Reference proteome</keyword>
<dbReference type="GO" id="GO:0009236">
    <property type="term" value="P:cobalamin biosynthetic process"/>
    <property type="evidence" value="ECO:0007669"/>
    <property type="project" value="UniProtKB-UniRule"/>
</dbReference>
<protein>
    <recommendedName>
        <fullName evidence="4 10">Nicotinate-nucleotide--dimethylbenzimidazole phosphoribosyltransferase</fullName>
        <shortName evidence="10">NN:DBI PRT</shortName>
        <ecNumber evidence="3 10">2.4.2.21</ecNumber>
    </recommendedName>
    <alternativeName>
        <fullName evidence="8 10">N(1)-alpha-phosphoribosyltransferase</fullName>
    </alternativeName>
</protein>
<dbReference type="EMBL" id="JADEYS010000007">
    <property type="protein sequence ID" value="MBE9397308.1"/>
    <property type="molecule type" value="Genomic_DNA"/>
</dbReference>
<dbReference type="InterPro" id="IPR023195">
    <property type="entry name" value="Nict_dMeBzImd_PRibTrfase_N"/>
</dbReference>
<dbReference type="PANTHER" id="PTHR43463">
    <property type="entry name" value="NICOTINATE-NUCLEOTIDE--DIMETHYLBENZIMIDAZOLE PHOSPHORIBOSYLTRANSFERASE"/>
    <property type="match status" value="1"/>
</dbReference>
<evidence type="ECO:0000313" key="12">
    <source>
        <dbReference type="Proteomes" id="UP000640333"/>
    </source>
</evidence>
<comment type="catalytic activity">
    <reaction evidence="9 10">
        <text>5,6-dimethylbenzimidazole + nicotinate beta-D-ribonucleotide = alpha-ribazole 5'-phosphate + nicotinate + H(+)</text>
        <dbReference type="Rhea" id="RHEA:11196"/>
        <dbReference type="ChEBI" id="CHEBI:15378"/>
        <dbReference type="ChEBI" id="CHEBI:15890"/>
        <dbReference type="ChEBI" id="CHEBI:32544"/>
        <dbReference type="ChEBI" id="CHEBI:57502"/>
        <dbReference type="ChEBI" id="CHEBI:57918"/>
        <dbReference type="EC" id="2.4.2.21"/>
    </reaction>
</comment>
<keyword evidence="6 10" id="KW-0328">Glycosyltransferase</keyword>
<evidence type="ECO:0000256" key="4">
    <source>
        <dbReference type="ARBA" id="ARBA00015486"/>
    </source>
</evidence>
<evidence type="ECO:0000256" key="5">
    <source>
        <dbReference type="ARBA" id="ARBA00022573"/>
    </source>
</evidence>
<dbReference type="CDD" id="cd02439">
    <property type="entry name" value="DMB-PRT_CobT"/>
    <property type="match status" value="1"/>
</dbReference>
<dbReference type="HAMAP" id="MF_00230">
    <property type="entry name" value="CobT"/>
    <property type="match status" value="1"/>
</dbReference>
<dbReference type="AlphaFoldDB" id="A0A8J7JY92"/>
<keyword evidence="7 10" id="KW-0808">Transferase</keyword>
<evidence type="ECO:0000256" key="10">
    <source>
        <dbReference type="HAMAP-Rule" id="MF_00230"/>
    </source>
</evidence>
<feature type="active site" description="Proton acceptor" evidence="10">
    <location>
        <position position="316"/>
    </location>
</feature>
<evidence type="ECO:0000256" key="1">
    <source>
        <dbReference type="ARBA" id="ARBA00005049"/>
    </source>
</evidence>
<dbReference type="Proteomes" id="UP000640333">
    <property type="component" value="Unassembled WGS sequence"/>
</dbReference>
<keyword evidence="5 10" id="KW-0169">Cobalamin biosynthesis</keyword>
<dbReference type="Pfam" id="PF02277">
    <property type="entry name" value="DBI_PRT"/>
    <property type="match status" value="1"/>
</dbReference>
<proteinExistence type="inferred from homology"/>
<dbReference type="NCBIfam" id="NF000996">
    <property type="entry name" value="PRK00105.1"/>
    <property type="match status" value="1"/>
</dbReference>
<evidence type="ECO:0000256" key="7">
    <source>
        <dbReference type="ARBA" id="ARBA00022679"/>
    </source>
</evidence>
<gene>
    <name evidence="10 11" type="primary">cobT</name>
    <name evidence="11" type="ORF">IOQ59_08550</name>
</gene>
<reference evidence="11" key="1">
    <citation type="submission" date="2020-10" db="EMBL/GenBank/DDBJ databases">
        <title>Bacterium isolated from coastal waters sediment.</title>
        <authorList>
            <person name="Chen R.-J."/>
            <person name="Lu D.-C."/>
            <person name="Zhu K.-L."/>
            <person name="Du Z.-J."/>
        </authorList>
    </citation>
    <scope>NUCLEOTIDE SEQUENCE</scope>
    <source>
        <strain evidence="11">N1Y112</strain>
    </source>
</reference>
<name>A0A8J7JY92_9GAMM</name>
<dbReference type="InterPro" id="IPR017846">
    <property type="entry name" value="Nict_dMeBzImd_PRibTrfase_bact"/>
</dbReference>
<dbReference type="FunFam" id="3.40.50.10210:FF:000001">
    <property type="entry name" value="Nicotinate-nucleotide--dimethylbenzimidazole phosphoribosyltransferase"/>
    <property type="match status" value="1"/>
</dbReference>
<evidence type="ECO:0000313" key="11">
    <source>
        <dbReference type="EMBL" id="MBE9397308.1"/>
    </source>
</evidence>
<dbReference type="Gene3D" id="3.40.50.10210">
    <property type="match status" value="1"/>
</dbReference>
<dbReference type="GO" id="GO:0008939">
    <property type="term" value="F:nicotinate-nucleotide-dimethylbenzimidazole phosphoribosyltransferase activity"/>
    <property type="evidence" value="ECO:0007669"/>
    <property type="project" value="UniProtKB-UniRule"/>
</dbReference>
<dbReference type="UniPathway" id="UPA00061">
    <property type="reaction ID" value="UER00516"/>
</dbReference>
<evidence type="ECO:0000256" key="3">
    <source>
        <dbReference type="ARBA" id="ARBA00011991"/>
    </source>
</evidence>
<dbReference type="PANTHER" id="PTHR43463:SF1">
    <property type="entry name" value="NICOTINATE-NUCLEOTIDE--DIMETHYLBENZIMIDAZOLE PHOSPHORIBOSYLTRANSFERASE"/>
    <property type="match status" value="1"/>
</dbReference>
<dbReference type="EC" id="2.4.2.21" evidence="3 10"/>
<sequence length="352" mass="37142">MNTWLHEPVAVCDMDHQRAAYQHQAVLTKPLGALGELETVAVRLAAMQGRFKPQVDNVQITVFAADHGIAAAGVSAYPQEVTAQMVMNFASGGAAISVLARHLGARFEVVDLGTLATVPEHDNVISRVIAKGTEDFSTAAAMNADQLSRALKVGFERIEQSLSAPPDLFIAGEMGIGNTSSASALVATLLQRPARELVGPGTGLDAARVEQKAQRIQQALDLHQVAADQPLKALQCLGGFEIAAMTGAYIRAAQRGIPVLIDGFISTAAAMIAIAMKPEVKNWFIYGHCSDEPAHQLLLDHLQVTPLLKLGMRLGEGSGAALAVDLLRAACRLHAEMATFAEAGVADKDSTG</sequence>
<comment type="pathway">
    <text evidence="1 10">Nucleoside biosynthesis; alpha-ribazole biosynthesis; alpha-ribazole from 5,6-dimethylbenzimidazole: step 1/2.</text>
</comment>
<dbReference type="SUPFAM" id="SSF52733">
    <property type="entry name" value="Nicotinate mononucleotide:5,6-dimethylbenzimidazole phosphoribosyltransferase (CobT)"/>
    <property type="match status" value="1"/>
</dbReference>
<comment type="function">
    <text evidence="10">Catalyzes the synthesis of alpha-ribazole-5'-phosphate from nicotinate mononucleotide (NAMN) and 5,6-dimethylbenzimidazole (DMB).</text>
</comment>
<comment type="caution">
    <text evidence="11">The sequence shown here is derived from an EMBL/GenBank/DDBJ whole genome shotgun (WGS) entry which is preliminary data.</text>
</comment>
<evidence type="ECO:0000256" key="9">
    <source>
        <dbReference type="ARBA" id="ARBA00047340"/>
    </source>
</evidence>
<evidence type="ECO:0000256" key="6">
    <source>
        <dbReference type="ARBA" id="ARBA00022676"/>
    </source>
</evidence>
<organism evidence="11 12">
    <name type="scientific">Pontibacterium sinense</name>
    <dbReference type="NCBI Taxonomy" id="2781979"/>
    <lineage>
        <taxon>Bacteria</taxon>
        <taxon>Pseudomonadati</taxon>
        <taxon>Pseudomonadota</taxon>
        <taxon>Gammaproteobacteria</taxon>
        <taxon>Oceanospirillales</taxon>
        <taxon>Oceanospirillaceae</taxon>
        <taxon>Pontibacterium</taxon>
    </lineage>
</organism>
<comment type="similarity">
    <text evidence="2 10">Belongs to the CobT family.</text>
</comment>
<evidence type="ECO:0000256" key="2">
    <source>
        <dbReference type="ARBA" id="ARBA00007110"/>
    </source>
</evidence>
<dbReference type="InterPro" id="IPR003200">
    <property type="entry name" value="Nict_dMeBzImd_PRibTrfase"/>
</dbReference>